<feature type="non-terminal residue" evidence="1">
    <location>
        <position position="28"/>
    </location>
</feature>
<evidence type="ECO:0000313" key="2">
    <source>
        <dbReference type="Proteomes" id="UP000663848"/>
    </source>
</evidence>
<proteinExistence type="predicted"/>
<reference evidence="1" key="1">
    <citation type="submission" date="2021-02" db="EMBL/GenBank/DDBJ databases">
        <authorList>
            <person name="Nowell W R."/>
        </authorList>
    </citation>
    <scope>NUCLEOTIDE SEQUENCE</scope>
</reference>
<evidence type="ECO:0000313" key="1">
    <source>
        <dbReference type="EMBL" id="CAF4965960.1"/>
    </source>
</evidence>
<sequence>MVRHEISNQKSRFIAAVPPPMTFGSTAT</sequence>
<comment type="caution">
    <text evidence="1">The sequence shown here is derived from an EMBL/GenBank/DDBJ whole genome shotgun (WGS) entry which is preliminary data.</text>
</comment>
<gene>
    <name evidence="1" type="ORF">QYT958_LOCUS34738</name>
</gene>
<name>A0A821YSA2_9BILA</name>
<protein>
    <submittedName>
        <fullName evidence="1">Uncharacterized protein</fullName>
    </submittedName>
</protein>
<dbReference type="EMBL" id="CAJOBR010025342">
    <property type="protein sequence ID" value="CAF4965960.1"/>
    <property type="molecule type" value="Genomic_DNA"/>
</dbReference>
<dbReference type="AlphaFoldDB" id="A0A821YSA2"/>
<dbReference type="Proteomes" id="UP000663848">
    <property type="component" value="Unassembled WGS sequence"/>
</dbReference>
<organism evidence="1 2">
    <name type="scientific">Rotaria socialis</name>
    <dbReference type="NCBI Taxonomy" id="392032"/>
    <lineage>
        <taxon>Eukaryota</taxon>
        <taxon>Metazoa</taxon>
        <taxon>Spiralia</taxon>
        <taxon>Gnathifera</taxon>
        <taxon>Rotifera</taxon>
        <taxon>Eurotatoria</taxon>
        <taxon>Bdelloidea</taxon>
        <taxon>Philodinida</taxon>
        <taxon>Philodinidae</taxon>
        <taxon>Rotaria</taxon>
    </lineage>
</organism>
<accession>A0A821YSA2</accession>